<name>A0A1E5H1B2_9ENTE</name>
<dbReference type="RefSeq" id="WP_069662649.1">
    <property type="nucleotide sequence ID" value="NZ_JBHUJJ010000001.1"/>
</dbReference>
<evidence type="ECO:0000313" key="3">
    <source>
        <dbReference type="Proteomes" id="UP000095094"/>
    </source>
</evidence>
<evidence type="ECO:0000313" key="2">
    <source>
        <dbReference type="EMBL" id="OEG18430.1"/>
    </source>
</evidence>
<accession>A0A1E5H1B2</accession>
<proteinExistence type="predicted"/>
<reference evidence="3" key="1">
    <citation type="submission" date="2016-09" db="EMBL/GenBank/DDBJ databases">
        <authorList>
            <person name="Gulvik C.A."/>
        </authorList>
    </citation>
    <scope>NUCLEOTIDE SEQUENCE [LARGE SCALE GENOMIC DNA]</scope>
    <source>
        <strain evidence="3">LMG 8895</strain>
    </source>
</reference>
<comment type="caution">
    <text evidence="2">The sequence shown here is derived from an EMBL/GenBank/DDBJ whole genome shotgun (WGS) entry which is preliminary data.</text>
</comment>
<dbReference type="EMBL" id="MIJY01000006">
    <property type="protein sequence ID" value="OEG18430.1"/>
    <property type="molecule type" value="Genomic_DNA"/>
</dbReference>
<protein>
    <submittedName>
        <fullName evidence="2">Uncharacterized protein</fullName>
    </submittedName>
</protein>
<feature type="coiled-coil region" evidence="1">
    <location>
        <begin position="1"/>
        <end position="31"/>
    </location>
</feature>
<dbReference type="AlphaFoldDB" id="A0A1E5H1B2"/>
<keyword evidence="3" id="KW-1185">Reference proteome</keyword>
<evidence type="ECO:0000256" key="1">
    <source>
        <dbReference type="SAM" id="Coils"/>
    </source>
</evidence>
<keyword evidence="1" id="KW-0175">Coiled coil</keyword>
<sequence length="101" mass="12005">MSSEEQVLSDYQANRRKLEDEEDLVKRVDRKGQHLIEQAFYDLDVTARQSQADPQALAFIRQEIMRAQQTYDETIVTIKKQLAQKAEDNELAYREKMKQYH</sequence>
<gene>
    <name evidence="2" type="ORF">BCR25_16535</name>
</gene>
<organism evidence="2 3">
    <name type="scientific">Enterococcus termitis</name>
    <dbReference type="NCBI Taxonomy" id="332950"/>
    <lineage>
        <taxon>Bacteria</taxon>
        <taxon>Bacillati</taxon>
        <taxon>Bacillota</taxon>
        <taxon>Bacilli</taxon>
        <taxon>Lactobacillales</taxon>
        <taxon>Enterococcaceae</taxon>
        <taxon>Enterococcus</taxon>
    </lineage>
</organism>
<dbReference type="Proteomes" id="UP000095094">
    <property type="component" value="Unassembled WGS sequence"/>
</dbReference>